<dbReference type="EMBL" id="AHON02000034">
    <property type="protein sequence ID" value="EKO34161.1"/>
    <property type="molecule type" value="Genomic_DNA"/>
</dbReference>
<sequence length="132" mass="14889">MMNFSIPDASDFGKVSEYNSFRDVLRYLQNVFGKEKKAAIAYAMLLSVHLTKRGPYRDDSLKALDLLSKAKTRLDIACAHTRPAIDITSEILNEAQRFADEASIPCTEWPTVEEIIEIVSRSARKFVTSSDQ</sequence>
<evidence type="ECO:0000313" key="2">
    <source>
        <dbReference type="Proteomes" id="UP000006329"/>
    </source>
</evidence>
<dbReference type="Proteomes" id="UP000006329">
    <property type="component" value="Unassembled WGS sequence"/>
</dbReference>
<organism evidence="1 2">
    <name type="scientific">Leptospira santarosai str. MOR084</name>
    <dbReference type="NCBI Taxonomy" id="1049984"/>
    <lineage>
        <taxon>Bacteria</taxon>
        <taxon>Pseudomonadati</taxon>
        <taxon>Spirochaetota</taxon>
        <taxon>Spirochaetia</taxon>
        <taxon>Leptospirales</taxon>
        <taxon>Leptospiraceae</taxon>
        <taxon>Leptospira</taxon>
    </lineage>
</organism>
<comment type="caution">
    <text evidence="1">The sequence shown here is derived from an EMBL/GenBank/DDBJ whole genome shotgun (WGS) entry which is preliminary data.</text>
</comment>
<proteinExistence type="predicted"/>
<keyword evidence="2" id="KW-1185">Reference proteome</keyword>
<dbReference type="AlphaFoldDB" id="A0A0E2BGT6"/>
<reference evidence="1" key="1">
    <citation type="submission" date="2012-10" db="EMBL/GenBank/DDBJ databases">
        <authorList>
            <person name="Harkins D.M."/>
            <person name="Durkin A.S."/>
            <person name="Brinkac L.M."/>
            <person name="Haft D.H."/>
            <person name="Selengut J.D."/>
            <person name="Sanka R."/>
            <person name="DePew J."/>
            <person name="Purushe J."/>
            <person name="Matthias M.A."/>
            <person name="Vinetz J.M."/>
            <person name="Sutton G.G."/>
            <person name="Nierman W.C."/>
            <person name="Fouts D.E."/>
        </authorList>
    </citation>
    <scope>NUCLEOTIDE SEQUENCE [LARGE SCALE GENOMIC DNA]</scope>
    <source>
        <strain evidence="1">MOR084</strain>
    </source>
</reference>
<name>A0A0E2BGT6_9LEPT</name>
<dbReference type="RefSeq" id="WP_004477220.1">
    <property type="nucleotide sequence ID" value="NZ_AHON02000034.1"/>
</dbReference>
<gene>
    <name evidence="1" type="ORF">LEP1GSC179_2417</name>
</gene>
<protein>
    <submittedName>
        <fullName evidence="1">Uncharacterized protein</fullName>
    </submittedName>
</protein>
<evidence type="ECO:0000313" key="1">
    <source>
        <dbReference type="EMBL" id="EKO34161.1"/>
    </source>
</evidence>
<accession>A0A0E2BGT6</accession>